<sequence>MNLDTLLNQLKTQPSSLDFATVIATIEAHYTYTPQTFSNGVGDDCVISPAGTNEGSCKVFAFGQLHELSEQQTLACFGEHYRKVLATPEDSDHANIRSFMRHGWVGIRLEGEALRAKT</sequence>
<protein>
    <submittedName>
        <fullName evidence="1">HopJ type III effector protein</fullName>
    </submittedName>
</protein>
<accession>A0ABX7X064</accession>
<proteinExistence type="predicted"/>
<organism evidence="1 2">
    <name type="scientific">Candidatus Thiothrix anitrata</name>
    <dbReference type="NCBI Taxonomy" id="2823902"/>
    <lineage>
        <taxon>Bacteria</taxon>
        <taxon>Pseudomonadati</taxon>
        <taxon>Pseudomonadota</taxon>
        <taxon>Gammaproteobacteria</taxon>
        <taxon>Thiotrichales</taxon>
        <taxon>Thiotrichaceae</taxon>
        <taxon>Thiothrix</taxon>
    </lineage>
</organism>
<dbReference type="InterPro" id="IPR014984">
    <property type="entry name" value="HopJ"/>
</dbReference>
<evidence type="ECO:0000313" key="2">
    <source>
        <dbReference type="Proteomes" id="UP000672027"/>
    </source>
</evidence>
<gene>
    <name evidence="1" type="ORF">J8380_10885</name>
</gene>
<dbReference type="Gene3D" id="3.20.160.10">
    <property type="entry name" value="vpa0580 domain like"/>
    <property type="match status" value="1"/>
</dbReference>
<keyword evidence="2" id="KW-1185">Reference proteome</keyword>
<dbReference type="RefSeq" id="WP_210225673.1">
    <property type="nucleotide sequence ID" value="NZ_CP072800.1"/>
</dbReference>
<name>A0ABX7X064_9GAMM</name>
<dbReference type="InterPro" id="IPR038604">
    <property type="entry name" value="HopJ_sf"/>
</dbReference>
<evidence type="ECO:0000313" key="1">
    <source>
        <dbReference type="EMBL" id="QTR48792.1"/>
    </source>
</evidence>
<dbReference type="EMBL" id="CP072800">
    <property type="protein sequence ID" value="QTR48792.1"/>
    <property type="molecule type" value="Genomic_DNA"/>
</dbReference>
<reference evidence="1 2" key="1">
    <citation type="submission" date="2021-04" db="EMBL/GenBank/DDBJ databases">
        <title>Genomics, taxonomy and metabolism of representatives of sulfur bacteria of the genus Thiothrix: Thiothrix fructosivorans QT, Thiothrix unzii A1T and three new species, Thiothrix subterranea sp. nov., Thiothrix litoralis sp. nov. and 'Candidatus Thiothrix anitrata' sp. nov.</title>
        <authorList>
            <person name="Ravin N.V."/>
            <person name="Smolyakov D."/>
            <person name="Rudenko T.S."/>
            <person name="Mardanov A.V."/>
            <person name="Beletsky A.V."/>
            <person name="Markov N.D."/>
            <person name="Fomenkov A.I."/>
            <person name="Roberts R.J."/>
            <person name="Karnachuk O.V."/>
            <person name="Novikov A."/>
            <person name="Grabovich M.Y."/>
        </authorList>
    </citation>
    <scope>NUCLEOTIDE SEQUENCE [LARGE SCALE GENOMIC DNA]</scope>
    <source>
        <strain evidence="1 2">A52</strain>
    </source>
</reference>
<dbReference type="Pfam" id="PF08888">
    <property type="entry name" value="HopJ"/>
    <property type="match status" value="1"/>
</dbReference>
<dbReference type="Proteomes" id="UP000672027">
    <property type="component" value="Chromosome"/>
</dbReference>